<keyword evidence="5" id="KW-1185">Reference proteome</keyword>
<comment type="caution">
    <text evidence="4">The sequence shown here is derived from an EMBL/GenBank/DDBJ whole genome shotgun (WGS) entry which is preliminary data.</text>
</comment>
<dbReference type="OrthoDB" id="25818at2759"/>
<proteinExistence type="inferred from homology"/>
<dbReference type="Gene3D" id="2.160.10.10">
    <property type="entry name" value="Hexapeptide repeat proteins"/>
    <property type="match status" value="1"/>
</dbReference>
<name>V5FFB2_BYSSN</name>
<dbReference type="HOGENOM" id="CLU_051638_3_0_1"/>
<accession>V5FFB2</accession>
<keyword evidence="2" id="KW-0808">Transferase</keyword>
<dbReference type="GO" id="GO:0008374">
    <property type="term" value="F:O-acyltransferase activity"/>
    <property type="evidence" value="ECO:0007669"/>
    <property type="project" value="TreeGrafter"/>
</dbReference>
<dbReference type="CDD" id="cd03357">
    <property type="entry name" value="LbH_MAT_GAT"/>
    <property type="match status" value="1"/>
</dbReference>
<dbReference type="Pfam" id="PF12464">
    <property type="entry name" value="Mac"/>
    <property type="match status" value="1"/>
</dbReference>
<organism evidence="4 5">
    <name type="scientific">Byssochlamys spectabilis (strain No. 5 / NBRC 109023)</name>
    <name type="common">Paecilomyces variotii</name>
    <dbReference type="NCBI Taxonomy" id="1356009"/>
    <lineage>
        <taxon>Eukaryota</taxon>
        <taxon>Fungi</taxon>
        <taxon>Dikarya</taxon>
        <taxon>Ascomycota</taxon>
        <taxon>Pezizomycotina</taxon>
        <taxon>Eurotiomycetes</taxon>
        <taxon>Eurotiomycetidae</taxon>
        <taxon>Eurotiales</taxon>
        <taxon>Thermoascaceae</taxon>
        <taxon>Paecilomyces</taxon>
    </lineage>
</organism>
<reference evidence="5" key="1">
    <citation type="journal article" date="2014" name="Genome Announc.">
        <title>Draft genome sequence of the formaldehyde-resistant fungus Byssochlamys spectabilis No. 5 (anamorph Paecilomyces variotii No. 5) (NBRC109023).</title>
        <authorList>
            <person name="Oka T."/>
            <person name="Ekino K."/>
            <person name="Fukuda K."/>
            <person name="Nomura Y."/>
        </authorList>
    </citation>
    <scope>NUCLEOTIDE SEQUENCE [LARGE SCALE GENOMIC DNA]</scope>
    <source>
        <strain evidence="5">No. 5 / NBRC 109023</strain>
    </source>
</reference>
<comment type="similarity">
    <text evidence="1">Belongs to the transferase hexapeptide repeat family.</text>
</comment>
<evidence type="ECO:0000256" key="2">
    <source>
        <dbReference type="ARBA" id="ARBA00022679"/>
    </source>
</evidence>
<dbReference type="eggNOG" id="KOG4750">
    <property type="taxonomic scope" value="Eukaryota"/>
</dbReference>
<evidence type="ECO:0000313" key="4">
    <source>
        <dbReference type="EMBL" id="GAD96244.1"/>
    </source>
</evidence>
<evidence type="ECO:0000256" key="1">
    <source>
        <dbReference type="ARBA" id="ARBA00007274"/>
    </source>
</evidence>
<dbReference type="PANTHER" id="PTHR23416">
    <property type="entry name" value="SIALIC ACID SYNTHASE-RELATED"/>
    <property type="match status" value="1"/>
</dbReference>
<dbReference type="InterPro" id="IPR024688">
    <property type="entry name" value="Mac_dom"/>
</dbReference>
<dbReference type="InterPro" id="IPR001451">
    <property type="entry name" value="Hexapep"/>
</dbReference>
<dbReference type="InterPro" id="IPR011004">
    <property type="entry name" value="Trimer_LpxA-like_sf"/>
</dbReference>
<dbReference type="Proteomes" id="UP000018001">
    <property type="component" value="Unassembled WGS sequence"/>
</dbReference>
<dbReference type="InParanoid" id="V5FFB2"/>
<dbReference type="GO" id="GO:0016407">
    <property type="term" value="F:acetyltransferase activity"/>
    <property type="evidence" value="ECO:0007669"/>
    <property type="project" value="InterPro"/>
</dbReference>
<evidence type="ECO:0000259" key="3">
    <source>
        <dbReference type="Pfam" id="PF12464"/>
    </source>
</evidence>
<evidence type="ECO:0000313" key="5">
    <source>
        <dbReference type="Proteomes" id="UP000018001"/>
    </source>
</evidence>
<gene>
    <name evidence="4" type="ORF">PVAR5_4894</name>
</gene>
<dbReference type="Pfam" id="PF00132">
    <property type="entry name" value="Hexapep"/>
    <property type="match status" value="1"/>
</dbReference>
<dbReference type="PANTHER" id="PTHR23416:SF54">
    <property type="entry name" value="ACETYLTRANSFERASE, CYSE_LACA_LPXA_NODL FAMILY (AFU_ORTHOLOGUE AFUA_2G08430)-RELATED"/>
    <property type="match status" value="1"/>
</dbReference>
<protein>
    <recommendedName>
        <fullName evidence="3">Maltose/galactoside acetyltransferase domain-containing protein</fullName>
    </recommendedName>
</protein>
<dbReference type="SUPFAM" id="SSF51161">
    <property type="entry name" value="Trimeric LpxA-like enzymes"/>
    <property type="match status" value="1"/>
</dbReference>
<feature type="domain" description="Maltose/galactoside acetyltransferase" evidence="3">
    <location>
        <begin position="50"/>
        <end position="109"/>
    </location>
</feature>
<dbReference type="EMBL" id="BAUL01000158">
    <property type="protein sequence ID" value="GAD96244.1"/>
    <property type="molecule type" value="Genomic_DNA"/>
</dbReference>
<dbReference type="AlphaFoldDB" id="V5FFB2"/>
<sequence length="243" mass="26152">MAADVSTLYGHLSFVAQNAAEMLSSGEIQDILSELKESDTQIPWCDEYYKMISGMKFTASRSVELQQHKLKTLRQLNDFNDMKIPNGSTLASLKTRRMSVAKTLLGKLGEVNIEQPFFVGIGCNTLIGDDVYINRDASLFDNAFIRIGNDVLIGPGVCICTSTHRLEALDRREDSGTSIARPIIIQDDCWAGAGATILAGVRVGAGTTIAAGAVVTCDIEPGSVVGGVPARVIRKLDGVQNMQ</sequence>
<dbReference type="InterPro" id="IPR051159">
    <property type="entry name" value="Hexapeptide_acetyltransf"/>
</dbReference>